<dbReference type="InterPro" id="IPR045107">
    <property type="entry name" value="SAC3/GANP/THP3"/>
</dbReference>
<protein>
    <submittedName>
        <fullName evidence="2">Leng8</fullName>
    </submittedName>
</protein>
<proteinExistence type="predicted"/>
<evidence type="ECO:0000313" key="3">
    <source>
        <dbReference type="Proteomes" id="UP001431209"/>
    </source>
</evidence>
<dbReference type="AlphaFoldDB" id="A0AAW2Z8X3"/>
<dbReference type="PANTHER" id="PTHR12436">
    <property type="entry name" value="80 KDA MCM3-ASSOCIATED PROTEIN"/>
    <property type="match status" value="1"/>
</dbReference>
<feature type="coiled-coil region" evidence="1">
    <location>
        <begin position="35"/>
        <end position="62"/>
    </location>
</feature>
<reference evidence="2 3" key="1">
    <citation type="submission" date="2024-03" db="EMBL/GenBank/DDBJ databases">
        <title>The Acrasis kona genome and developmental transcriptomes reveal deep origins of eukaryotic multicellular pathways.</title>
        <authorList>
            <person name="Sheikh S."/>
            <person name="Fu C.-J."/>
            <person name="Brown M.W."/>
            <person name="Baldauf S.L."/>
        </authorList>
    </citation>
    <scope>NUCLEOTIDE SEQUENCE [LARGE SCALE GENOMIC DNA]</scope>
    <source>
        <strain evidence="2 3">ATCC MYA-3509</strain>
    </source>
</reference>
<organism evidence="2 3">
    <name type="scientific">Acrasis kona</name>
    <dbReference type="NCBI Taxonomy" id="1008807"/>
    <lineage>
        <taxon>Eukaryota</taxon>
        <taxon>Discoba</taxon>
        <taxon>Heterolobosea</taxon>
        <taxon>Tetramitia</taxon>
        <taxon>Eutetramitia</taxon>
        <taxon>Acrasidae</taxon>
        <taxon>Acrasis</taxon>
    </lineage>
</organism>
<gene>
    <name evidence="2" type="ORF">AKO1_004321</name>
</gene>
<name>A0AAW2Z8X3_9EUKA</name>
<evidence type="ECO:0000256" key="1">
    <source>
        <dbReference type="SAM" id="Coils"/>
    </source>
</evidence>
<accession>A0AAW2Z8X3</accession>
<dbReference type="GO" id="GO:0005634">
    <property type="term" value="C:nucleus"/>
    <property type="evidence" value="ECO:0007669"/>
    <property type="project" value="TreeGrafter"/>
</dbReference>
<comment type="caution">
    <text evidence="2">The sequence shown here is derived from an EMBL/GenBank/DDBJ whole genome shotgun (WGS) entry which is preliminary data.</text>
</comment>
<dbReference type="PANTHER" id="PTHR12436:SF4">
    <property type="entry name" value="LEUKOCYTE RECEPTOR CLUSTER MEMBER 8"/>
    <property type="match status" value="1"/>
</dbReference>
<dbReference type="EMBL" id="JAOPGA020001107">
    <property type="protein sequence ID" value="KAL0485122.1"/>
    <property type="molecule type" value="Genomic_DNA"/>
</dbReference>
<keyword evidence="3" id="KW-1185">Reference proteome</keyword>
<dbReference type="Proteomes" id="UP001431209">
    <property type="component" value="Unassembled WGS sequence"/>
</dbReference>
<evidence type="ECO:0000313" key="2">
    <source>
        <dbReference type="EMBL" id="KAL0485122.1"/>
    </source>
</evidence>
<keyword evidence="1" id="KW-0175">Coiled coil</keyword>
<sequence length="392" mass="46053">MYPGYNFNGETQQPTTATPSFKKFSIQKQANAVQKAQQDQQAKQVRDQLMQMELQQQQEEYQNNLFSKKRPFSALNSDNIEQETPLSKKKQKQLVRMQAKLAQAQQVQEATATMNGTFQHYYLNRLDSDVVNHTTALIGTSTDLEKPYLRLTSRPEPDTVRPENILKKSMKYVIDRFYREKKEYRYICEQMKSLRQDLTDDLAEFNQCQTQLKYLYAEGITGSVAEFTSYRIIYLVFTNSYTDLTKELKNLLDAPLELRNHKYVKFAMSVQSTMSIFNFHALLTKLYREKERIPPCGRDLIRLFCPKLRRRALLHILKAHARTSVDVNYLRDELGYEDTESDEDEFLRDIIQGYKIVLNDDINQVDCYNSLLSLEKILEEEAAKSDTRWKQQ</sequence>
<dbReference type="Gene3D" id="1.25.40.990">
    <property type="match status" value="2"/>
</dbReference>